<protein>
    <submittedName>
        <fullName evidence="2">Uncharacterized protein</fullName>
    </submittedName>
</protein>
<proteinExistence type="predicted"/>
<dbReference type="AlphaFoldDB" id="A0A834HF28"/>
<evidence type="ECO:0000313" key="2">
    <source>
        <dbReference type="EMBL" id="KAF7152869.1"/>
    </source>
</evidence>
<feature type="region of interest" description="Disordered" evidence="1">
    <location>
        <begin position="66"/>
        <end position="93"/>
    </location>
</feature>
<dbReference type="OrthoDB" id="1759595at2759"/>
<accession>A0A834HF28</accession>
<reference evidence="2" key="1">
    <citation type="submission" date="2019-11" db="EMBL/GenBank/DDBJ databases">
        <authorList>
            <person name="Liu Y."/>
            <person name="Hou J."/>
            <person name="Li T.-Q."/>
            <person name="Guan C.-H."/>
            <person name="Wu X."/>
            <person name="Wu H.-Z."/>
            <person name="Ling F."/>
            <person name="Zhang R."/>
            <person name="Shi X.-G."/>
            <person name="Ren J.-P."/>
            <person name="Chen E.-F."/>
            <person name="Sun J.-M."/>
        </authorList>
    </citation>
    <scope>NUCLEOTIDE SEQUENCE</scope>
    <source>
        <strain evidence="2">Adult_tree_wgs_1</strain>
        <tissue evidence="2">Leaves</tissue>
    </source>
</reference>
<evidence type="ECO:0000256" key="1">
    <source>
        <dbReference type="SAM" id="MobiDB-lite"/>
    </source>
</evidence>
<comment type="caution">
    <text evidence="2">The sequence shown here is derived from an EMBL/GenBank/DDBJ whole genome shotgun (WGS) entry which is preliminary data.</text>
</comment>
<name>A0A834HF28_RHOSS</name>
<dbReference type="EMBL" id="WJXA01000001">
    <property type="protein sequence ID" value="KAF7152869.1"/>
    <property type="molecule type" value="Genomic_DNA"/>
</dbReference>
<evidence type="ECO:0000313" key="3">
    <source>
        <dbReference type="Proteomes" id="UP000626092"/>
    </source>
</evidence>
<gene>
    <name evidence="2" type="ORF">RHSIM_Rhsim01G0153600</name>
</gene>
<sequence>MSPTALQMDRYGILSSGFNLMSFYALHGQDKFEDAREHIAIMSTKRIIPDSASSPCLRRSKRLAALSMDQSTDGRDDDENVRSGGEPKSPRRELNANQAMLLHAVYEGFKPDIATMWPKLHRKAKNPATLEGIQDSLKAVLENQFDIYAKLKKLERVVCSPSRPTHVQLDASTSDHE</sequence>
<keyword evidence="3" id="KW-1185">Reference proteome</keyword>
<dbReference type="Proteomes" id="UP000626092">
    <property type="component" value="Unassembled WGS sequence"/>
</dbReference>
<organism evidence="2 3">
    <name type="scientific">Rhododendron simsii</name>
    <name type="common">Sims's rhododendron</name>
    <dbReference type="NCBI Taxonomy" id="118357"/>
    <lineage>
        <taxon>Eukaryota</taxon>
        <taxon>Viridiplantae</taxon>
        <taxon>Streptophyta</taxon>
        <taxon>Embryophyta</taxon>
        <taxon>Tracheophyta</taxon>
        <taxon>Spermatophyta</taxon>
        <taxon>Magnoliopsida</taxon>
        <taxon>eudicotyledons</taxon>
        <taxon>Gunneridae</taxon>
        <taxon>Pentapetalae</taxon>
        <taxon>asterids</taxon>
        <taxon>Ericales</taxon>
        <taxon>Ericaceae</taxon>
        <taxon>Ericoideae</taxon>
        <taxon>Rhodoreae</taxon>
        <taxon>Rhododendron</taxon>
    </lineage>
</organism>